<keyword evidence="5" id="KW-0862">Zinc</keyword>
<dbReference type="Gene3D" id="1.25.40.20">
    <property type="entry name" value="Ankyrin repeat-containing domain"/>
    <property type="match status" value="1"/>
</dbReference>
<dbReference type="Pfam" id="PF01753">
    <property type="entry name" value="zf-MYND"/>
    <property type="match status" value="1"/>
</dbReference>
<dbReference type="EMBL" id="SEYY01006380">
    <property type="protein sequence ID" value="KAB7502920.1"/>
    <property type="molecule type" value="Genomic_DNA"/>
</dbReference>
<dbReference type="InterPro" id="IPR052452">
    <property type="entry name" value="Ankyrin-MYND_dom_contain_2"/>
</dbReference>
<dbReference type="Pfam" id="PF12796">
    <property type="entry name" value="Ank_2"/>
    <property type="match status" value="1"/>
</dbReference>
<evidence type="ECO:0000256" key="4">
    <source>
        <dbReference type="ARBA" id="ARBA00022771"/>
    </source>
</evidence>
<evidence type="ECO:0000256" key="2">
    <source>
        <dbReference type="ARBA" id="ARBA00022723"/>
    </source>
</evidence>
<feature type="repeat" description="ANK" evidence="9">
    <location>
        <begin position="84"/>
        <end position="116"/>
    </location>
</feature>
<dbReference type="SUPFAM" id="SSF48403">
    <property type="entry name" value="Ankyrin repeat"/>
    <property type="match status" value="1"/>
</dbReference>
<gene>
    <name evidence="13" type="primary">ANKMY2</name>
    <name evidence="13" type="ORF">Anas_11348</name>
</gene>
<dbReference type="GO" id="GO:0005929">
    <property type="term" value="C:cilium"/>
    <property type="evidence" value="ECO:0007669"/>
    <property type="project" value="UniProtKB-SubCell"/>
</dbReference>
<keyword evidence="2" id="KW-0479">Metal-binding</keyword>
<dbReference type="InterPro" id="IPR002110">
    <property type="entry name" value="Ankyrin_rpt"/>
</dbReference>
<dbReference type="PRINTS" id="PR01415">
    <property type="entry name" value="ANKYRIN"/>
</dbReference>
<evidence type="ECO:0000256" key="11">
    <source>
        <dbReference type="SAM" id="MobiDB-lite"/>
    </source>
</evidence>
<proteinExistence type="predicted"/>
<feature type="domain" description="MYND-type" evidence="12">
    <location>
        <begin position="317"/>
        <end position="355"/>
    </location>
</feature>
<dbReference type="OrthoDB" id="10257049at2759"/>
<evidence type="ECO:0000256" key="9">
    <source>
        <dbReference type="PROSITE-ProRule" id="PRU00023"/>
    </source>
</evidence>
<evidence type="ECO:0000259" key="12">
    <source>
        <dbReference type="PROSITE" id="PS50865"/>
    </source>
</evidence>
<protein>
    <submittedName>
        <fullName evidence="13">Ankyrin repeat and MYND domain-containing protein 2</fullName>
    </submittedName>
</protein>
<organism evidence="13 14">
    <name type="scientific">Armadillidium nasatum</name>
    <dbReference type="NCBI Taxonomy" id="96803"/>
    <lineage>
        <taxon>Eukaryota</taxon>
        <taxon>Metazoa</taxon>
        <taxon>Ecdysozoa</taxon>
        <taxon>Arthropoda</taxon>
        <taxon>Crustacea</taxon>
        <taxon>Multicrustacea</taxon>
        <taxon>Malacostraca</taxon>
        <taxon>Eumalacostraca</taxon>
        <taxon>Peracarida</taxon>
        <taxon>Isopoda</taxon>
        <taxon>Oniscidea</taxon>
        <taxon>Crinocheta</taxon>
        <taxon>Armadillidiidae</taxon>
        <taxon>Armadillidium</taxon>
    </lineage>
</organism>
<comment type="subcellular location">
    <subcellularLocation>
        <location evidence="1">Cell projection</location>
        <location evidence="1">Cilium</location>
    </subcellularLocation>
</comment>
<dbReference type="PANTHER" id="PTHR24150:SF8">
    <property type="entry name" value="ANKYRIN REPEAT AND MYND DOMAIN-CONTAINING PROTEIN 2"/>
    <property type="match status" value="1"/>
</dbReference>
<dbReference type="Proteomes" id="UP000326759">
    <property type="component" value="Unassembled WGS sequence"/>
</dbReference>
<evidence type="ECO:0000256" key="3">
    <source>
        <dbReference type="ARBA" id="ARBA00022737"/>
    </source>
</evidence>
<feature type="repeat" description="ANK" evidence="9">
    <location>
        <begin position="50"/>
        <end position="82"/>
    </location>
</feature>
<dbReference type="PROSITE" id="PS50297">
    <property type="entry name" value="ANK_REP_REGION"/>
    <property type="match status" value="2"/>
</dbReference>
<dbReference type="PROSITE" id="PS50088">
    <property type="entry name" value="ANK_REPEAT"/>
    <property type="match status" value="2"/>
</dbReference>
<dbReference type="SUPFAM" id="SSF144232">
    <property type="entry name" value="HIT/MYND zinc finger-like"/>
    <property type="match status" value="1"/>
</dbReference>
<dbReference type="InterPro" id="IPR036770">
    <property type="entry name" value="Ankyrin_rpt-contain_sf"/>
</dbReference>
<reference evidence="13 14" key="1">
    <citation type="journal article" date="2019" name="PLoS Biol.">
        <title>Sex chromosomes control vertical transmission of feminizing Wolbachia symbionts in an isopod.</title>
        <authorList>
            <person name="Becking T."/>
            <person name="Chebbi M.A."/>
            <person name="Giraud I."/>
            <person name="Moumen B."/>
            <person name="Laverre T."/>
            <person name="Caubet Y."/>
            <person name="Peccoud J."/>
            <person name="Gilbert C."/>
            <person name="Cordaux R."/>
        </authorList>
    </citation>
    <scope>NUCLEOTIDE SEQUENCE [LARGE SCALE GENOMIC DNA]</scope>
    <source>
        <strain evidence="13">ANa2</strain>
        <tissue evidence="13">Whole body excluding digestive tract and cuticle</tissue>
    </source>
</reference>
<evidence type="ECO:0000256" key="6">
    <source>
        <dbReference type="ARBA" id="ARBA00023043"/>
    </source>
</evidence>
<keyword evidence="14" id="KW-1185">Reference proteome</keyword>
<evidence type="ECO:0000256" key="8">
    <source>
        <dbReference type="ARBA" id="ARBA00023273"/>
    </source>
</evidence>
<evidence type="ECO:0000256" key="10">
    <source>
        <dbReference type="PROSITE-ProRule" id="PRU00134"/>
    </source>
</evidence>
<dbReference type="SMART" id="SM00248">
    <property type="entry name" value="ANK"/>
    <property type="match status" value="2"/>
</dbReference>
<keyword evidence="7" id="KW-0969">Cilium</keyword>
<keyword evidence="8" id="KW-0966">Cell projection</keyword>
<evidence type="ECO:0000256" key="1">
    <source>
        <dbReference type="ARBA" id="ARBA00004138"/>
    </source>
</evidence>
<dbReference type="PROSITE" id="PS50865">
    <property type="entry name" value="ZF_MYND_2"/>
    <property type="match status" value="1"/>
</dbReference>
<keyword evidence="6 9" id="KW-0040">ANK repeat</keyword>
<dbReference type="PANTHER" id="PTHR24150">
    <property type="entry name" value="ANKYRIN REPEAT AND MYND DOMAIN-CONTAINING PROTEIN 2"/>
    <property type="match status" value="1"/>
</dbReference>
<evidence type="ECO:0000313" key="13">
    <source>
        <dbReference type="EMBL" id="KAB7502920.1"/>
    </source>
</evidence>
<keyword evidence="3" id="KW-0677">Repeat</keyword>
<dbReference type="InterPro" id="IPR002893">
    <property type="entry name" value="Znf_MYND"/>
</dbReference>
<dbReference type="GO" id="GO:0008270">
    <property type="term" value="F:zinc ion binding"/>
    <property type="evidence" value="ECO:0007669"/>
    <property type="project" value="UniProtKB-KW"/>
</dbReference>
<comment type="caution">
    <text evidence="13">The sequence shown here is derived from an EMBL/GenBank/DDBJ whole genome shotgun (WGS) entry which is preliminary data.</text>
</comment>
<accession>A0A5N5TDC6</accession>
<dbReference type="AlphaFoldDB" id="A0A5N5TDC6"/>
<sequence>MDATNKVNSENGESSKEVPEIIQYVNSNDLKEVKNILVSGKAKIETQDENGMTPLHHASYKGQYEMCKLLIDFGADVNADSHDHGYSPLHFAALSGSTQTVQLLLSSGAKIYHTNTLKRTPAQMAGFVGNHVIVALINNYLPLSSIEYYTKPQGLETESKLPPHVSKPLYDLIMQTNLHPVYTAMIAEKNLDLLNNLDKCSKVLSLMCEKEAKRSENVNEKSKTNEEENEGERNSRNENLFFEPIIKKWLIGKASDGFQEHLEFYVRDAIKAFPYVEMPLFLQVVRNVHGKSGESWALDVLHGVINGPKGFDDGITCFTCGLENKNVKKCAKCKSVQYCNKTCQRLHWSSHKKVCAK</sequence>
<evidence type="ECO:0000313" key="14">
    <source>
        <dbReference type="Proteomes" id="UP000326759"/>
    </source>
</evidence>
<dbReference type="PROSITE" id="PS01360">
    <property type="entry name" value="ZF_MYND_1"/>
    <property type="match status" value="1"/>
</dbReference>
<name>A0A5N5TDC6_9CRUS</name>
<keyword evidence="4 10" id="KW-0863">Zinc-finger</keyword>
<feature type="region of interest" description="Disordered" evidence="11">
    <location>
        <begin position="214"/>
        <end position="235"/>
    </location>
</feature>
<dbReference type="Gene3D" id="6.10.140.2220">
    <property type="match status" value="1"/>
</dbReference>
<evidence type="ECO:0000256" key="7">
    <source>
        <dbReference type="ARBA" id="ARBA00023069"/>
    </source>
</evidence>
<evidence type="ECO:0000256" key="5">
    <source>
        <dbReference type="ARBA" id="ARBA00022833"/>
    </source>
</evidence>